<proteinExistence type="predicted"/>
<gene>
    <name evidence="3" type="ORF">KSB_61850</name>
</gene>
<evidence type="ECO:0000313" key="4">
    <source>
        <dbReference type="Proteomes" id="UP000654345"/>
    </source>
</evidence>
<dbReference type="InterPro" id="IPR017894">
    <property type="entry name" value="HTH_IS21_transposase_type"/>
</dbReference>
<dbReference type="PANTHER" id="PTHR33498:SF1">
    <property type="entry name" value="TRANSPOSASE FOR INSERTION SEQUENCE ELEMENT IS1557"/>
    <property type="match status" value="1"/>
</dbReference>
<dbReference type="PROSITE" id="PS50531">
    <property type="entry name" value="HTH_IS21"/>
    <property type="match status" value="1"/>
</dbReference>
<feature type="region of interest" description="Disordered" evidence="1">
    <location>
        <begin position="388"/>
        <end position="429"/>
    </location>
</feature>
<protein>
    <recommendedName>
        <fullName evidence="2">HTH IS21-type domain-containing protein</fullName>
    </recommendedName>
</protein>
<feature type="compositionally biased region" description="Polar residues" evidence="1">
    <location>
        <begin position="414"/>
        <end position="429"/>
    </location>
</feature>
<feature type="compositionally biased region" description="Basic and acidic residues" evidence="1">
    <location>
        <begin position="104"/>
        <end position="134"/>
    </location>
</feature>
<organism evidence="3 4">
    <name type="scientific">Ktedonobacter robiniae</name>
    <dbReference type="NCBI Taxonomy" id="2778365"/>
    <lineage>
        <taxon>Bacteria</taxon>
        <taxon>Bacillati</taxon>
        <taxon>Chloroflexota</taxon>
        <taxon>Ktedonobacteria</taxon>
        <taxon>Ktedonobacterales</taxon>
        <taxon>Ktedonobacteraceae</taxon>
        <taxon>Ktedonobacter</taxon>
    </lineage>
</organism>
<accession>A0ABQ3UZC6</accession>
<sequence length="429" mass="49802">MDEWAWKRRLRYGTLLCDLERRIPLDILPDRRVETVAAWFKRHPSIEVISRDRSAEFAAAASQGAPQAIQVADRWHLGKNLSETLTAVLAQCQAEQRRANRANGHQEEPLRESSQERSAYRSRREEQARLARKAEREQRYELVRTLHLQGLKTSDIAKHVGMGERTVRDWLAHGSYPEPKRRRRRPSLVDRYEREVLKRWEQGNHNGASLYRELRAQGYRGSQKALYRYLARLRAPRQRSLMLEKEQVPAGPLERLSAGRITRLFLRKSVDLSQEEQEELFQIRQASPEIEAAYQLVQTFLQMLRERTGQHLETWLKAAETSHIPEFESFAAGVRQDQNAILAGLTLPWSSGQTEGQITRLKLLKRSMYGRAKFDLLRLRVLHRAEDNPKVDKTTRKVHHRQQDPATVPRSGEKTVNSQHTTAVISEVA</sequence>
<dbReference type="PANTHER" id="PTHR33498">
    <property type="entry name" value="TRANSPOSASE FOR INSERTION SEQUENCE ELEMENT IS1557"/>
    <property type="match status" value="1"/>
</dbReference>
<reference evidence="3 4" key="1">
    <citation type="journal article" date="2021" name="Int. J. Syst. Evol. Microbiol.">
        <title>Reticulibacter mediterranei gen. nov., sp. nov., within the new family Reticulibacteraceae fam. nov., and Ktedonospora formicarum gen. nov., sp. nov., Ktedonobacter robiniae sp. nov., Dictyobacter formicarum sp. nov. and Dictyobacter arantiisoli sp. nov., belonging to the class Ktedonobacteria.</title>
        <authorList>
            <person name="Yabe S."/>
            <person name="Zheng Y."/>
            <person name="Wang C.M."/>
            <person name="Sakai Y."/>
            <person name="Abe K."/>
            <person name="Yokota A."/>
            <person name="Donadio S."/>
            <person name="Cavaletti L."/>
            <person name="Monciardini P."/>
        </authorList>
    </citation>
    <scope>NUCLEOTIDE SEQUENCE [LARGE SCALE GENOMIC DNA]</scope>
    <source>
        <strain evidence="3 4">SOSP1-30</strain>
    </source>
</reference>
<evidence type="ECO:0000256" key="1">
    <source>
        <dbReference type="SAM" id="MobiDB-lite"/>
    </source>
</evidence>
<dbReference type="EMBL" id="BNJG01000002">
    <property type="protein sequence ID" value="GHO57710.1"/>
    <property type="molecule type" value="Genomic_DNA"/>
</dbReference>
<dbReference type="NCBIfam" id="NF033550">
    <property type="entry name" value="transpos_ISL3"/>
    <property type="match status" value="1"/>
</dbReference>
<dbReference type="Proteomes" id="UP000654345">
    <property type="component" value="Unassembled WGS sequence"/>
</dbReference>
<name>A0ABQ3UZC6_9CHLR</name>
<evidence type="ECO:0000313" key="3">
    <source>
        <dbReference type="EMBL" id="GHO57710.1"/>
    </source>
</evidence>
<comment type="caution">
    <text evidence="3">The sequence shown here is derived from an EMBL/GenBank/DDBJ whole genome shotgun (WGS) entry which is preliminary data.</text>
</comment>
<feature type="domain" description="HTH IS21-type" evidence="2">
    <location>
        <begin position="138"/>
        <end position="200"/>
    </location>
</feature>
<dbReference type="InterPro" id="IPR002560">
    <property type="entry name" value="Transposase_DDE"/>
</dbReference>
<keyword evidence="4" id="KW-1185">Reference proteome</keyword>
<evidence type="ECO:0000259" key="2">
    <source>
        <dbReference type="PROSITE" id="PS50531"/>
    </source>
</evidence>
<dbReference type="Pfam" id="PF01610">
    <property type="entry name" value="DDE_Tnp_ISL3"/>
    <property type="match status" value="2"/>
</dbReference>
<dbReference type="InterPro" id="IPR047951">
    <property type="entry name" value="Transpos_ISL3"/>
</dbReference>
<feature type="region of interest" description="Disordered" evidence="1">
    <location>
        <begin position="96"/>
        <end position="134"/>
    </location>
</feature>